<comment type="caution">
    <text evidence="1">The sequence shown here is derived from an EMBL/GenBank/DDBJ whole genome shotgun (WGS) entry which is preliminary data.</text>
</comment>
<protein>
    <submittedName>
        <fullName evidence="1">Uncharacterized protein</fullName>
    </submittedName>
</protein>
<dbReference type="EMBL" id="CAJPIN010054709">
    <property type="protein sequence ID" value="CAG2066476.1"/>
    <property type="molecule type" value="Genomic_DNA"/>
</dbReference>
<proteinExistence type="predicted"/>
<name>A0ABN7PK79_TIMPD</name>
<organism evidence="1 2">
    <name type="scientific">Timema podura</name>
    <name type="common">Walking stick</name>
    <dbReference type="NCBI Taxonomy" id="61482"/>
    <lineage>
        <taxon>Eukaryota</taxon>
        <taxon>Metazoa</taxon>
        <taxon>Ecdysozoa</taxon>
        <taxon>Arthropoda</taxon>
        <taxon>Hexapoda</taxon>
        <taxon>Insecta</taxon>
        <taxon>Pterygota</taxon>
        <taxon>Neoptera</taxon>
        <taxon>Polyneoptera</taxon>
        <taxon>Phasmatodea</taxon>
        <taxon>Timematodea</taxon>
        <taxon>Timematoidea</taxon>
        <taxon>Timematidae</taxon>
        <taxon>Timema</taxon>
    </lineage>
</organism>
<accession>A0ABN7PK79</accession>
<dbReference type="Proteomes" id="UP001153148">
    <property type="component" value="Unassembled WGS sequence"/>
</dbReference>
<sequence>MKKFGDEEYYRSTKPYNTSLNLETISYLMEYDKEGIGYAIRICIIDDLGLVKWTEINTKACMDERSSIADELRIGLEQMTKDPSQIDAKMFVNATKQVKLILEYALNNIKVRLADK</sequence>
<evidence type="ECO:0000313" key="2">
    <source>
        <dbReference type="Proteomes" id="UP001153148"/>
    </source>
</evidence>
<gene>
    <name evidence="1" type="ORF">TPAB3V08_LOCUS13419</name>
</gene>
<evidence type="ECO:0000313" key="1">
    <source>
        <dbReference type="EMBL" id="CAG2066476.1"/>
    </source>
</evidence>
<keyword evidence="2" id="KW-1185">Reference proteome</keyword>
<reference evidence="1" key="1">
    <citation type="submission" date="2021-03" db="EMBL/GenBank/DDBJ databases">
        <authorList>
            <person name="Tran Van P."/>
        </authorList>
    </citation>
    <scope>NUCLEOTIDE SEQUENCE</scope>
</reference>